<gene>
    <name evidence="2" type="ORF">Cni_G11598</name>
</gene>
<sequence length="120" mass="13130">MAALAENSTQVMREMEETNNGTKKTRSPDLLFWTGQQWAGDPPNGYLAVPTTQRRTAGCSFPLTELVPLVPDEMQAALSSLSTIASWRKDRPSDFGILPVLPSDGVQQLCATPQFSSFVQ</sequence>
<name>A0AAQ3Q9P6_9LILI</name>
<dbReference type="AlphaFoldDB" id="A0AAQ3Q9P6"/>
<dbReference type="Proteomes" id="UP001327560">
    <property type="component" value="Chromosome 3"/>
</dbReference>
<feature type="region of interest" description="Disordered" evidence="1">
    <location>
        <begin position="1"/>
        <end position="27"/>
    </location>
</feature>
<proteinExistence type="predicted"/>
<dbReference type="EMBL" id="CP136892">
    <property type="protein sequence ID" value="WOL02879.1"/>
    <property type="molecule type" value="Genomic_DNA"/>
</dbReference>
<feature type="compositionally biased region" description="Polar residues" evidence="1">
    <location>
        <begin position="1"/>
        <end position="11"/>
    </location>
</feature>
<keyword evidence="3" id="KW-1185">Reference proteome</keyword>
<protein>
    <submittedName>
        <fullName evidence="2">Uncharacterized protein</fullName>
    </submittedName>
</protein>
<evidence type="ECO:0000313" key="3">
    <source>
        <dbReference type="Proteomes" id="UP001327560"/>
    </source>
</evidence>
<reference evidence="2 3" key="1">
    <citation type="submission" date="2023-10" db="EMBL/GenBank/DDBJ databases">
        <title>Chromosome-scale genome assembly provides insights into flower coloration mechanisms of Canna indica.</title>
        <authorList>
            <person name="Li C."/>
        </authorList>
    </citation>
    <scope>NUCLEOTIDE SEQUENCE [LARGE SCALE GENOMIC DNA]</scope>
    <source>
        <tissue evidence="2">Flower</tissue>
    </source>
</reference>
<evidence type="ECO:0000256" key="1">
    <source>
        <dbReference type="SAM" id="MobiDB-lite"/>
    </source>
</evidence>
<organism evidence="2 3">
    <name type="scientific">Canna indica</name>
    <name type="common">Indian-shot</name>
    <dbReference type="NCBI Taxonomy" id="4628"/>
    <lineage>
        <taxon>Eukaryota</taxon>
        <taxon>Viridiplantae</taxon>
        <taxon>Streptophyta</taxon>
        <taxon>Embryophyta</taxon>
        <taxon>Tracheophyta</taxon>
        <taxon>Spermatophyta</taxon>
        <taxon>Magnoliopsida</taxon>
        <taxon>Liliopsida</taxon>
        <taxon>Zingiberales</taxon>
        <taxon>Cannaceae</taxon>
        <taxon>Canna</taxon>
    </lineage>
</organism>
<accession>A0AAQ3Q9P6</accession>
<evidence type="ECO:0000313" key="2">
    <source>
        <dbReference type="EMBL" id="WOL02879.1"/>
    </source>
</evidence>